<accession>A0A1S3IX15</accession>
<evidence type="ECO:0000256" key="9">
    <source>
        <dbReference type="RuleBase" id="RU364020"/>
    </source>
</evidence>
<keyword evidence="6 9" id="KW-0333">Golgi apparatus</keyword>
<evidence type="ECO:0000313" key="10">
    <source>
        <dbReference type="Proteomes" id="UP000085678"/>
    </source>
</evidence>
<dbReference type="KEGG" id="lak:106168120"/>
<dbReference type="OrthoDB" id="2019940at2759"/>
<dbReference type="InterPro" id="IPR005331">
    <property type="entry name" value="Sulfotransferase"/>
</dbReference>
<organism evidence="10 11">
    <name type="scientific">Lingula anatina</name>
    <name type="common">Brachiopod</name>
    <name type="synonym">Lingula unguis</name>
    <dbReference type="NCBI Taxonomy" id="7574"/>
    <lineage>
        <taxon>Eukaryota</taxon>
        <taxon>Metazoa</taxon>
        <taxon>Spiralia</taxon>
        <taxon>Lophotrochozoa</taxon>
        <taxon>Brachiopoda</taxon>
        <taxon>Linguliformea</taxon>
        <taxon>Lingulata</taxon>
        <taxon>Lingulida</taxon>
        <taxon>Linguloidea</taxon>
        <taxon>Lingulidae</taxon>
        <taxon>Lingula</taxon>
    </lineage>
</organism>
<name>A0A1S3IX15_LINAN</name>
<comment type="subcellular location">
    <subcellularLocation>
        <location evidence="1 9">Golgi apparatus membrane</location>
        <topology evidence="1 9">Single-pass type II membrane protein</topology>
    </subcellularLocation>
</comment>
<protein>
    <recommendedName>
        <fullName evidence="9">Carbohydrate sulfotransferase</fullName>
        <ecNumber evidence="9">2.8.2.-</ecNumber>
    </recommendedName>
</protein>
<dbReference type="InParanoid" id="A0A1S3IX15"/>
<evidence type="ECO:0000256" key="8">
    <source>
        <dbReference type="ARBA" id="ARBA00023180"/>
    </source>
</evidence>
<evidence type="ECO:0000256" key="6">
    <source>
        <dbReference type="ARBA" id="ARBA00023034"/>
    </source>
</evidence>
<keyword evidence="3 9" id="KW-0808">Transferase</keyword>
<dbReference type="Proteomes" id="UP000085678">
    <property type="component" value="Unplaced"/>
</dbReference>
<keyword evidence="7" id="KW-0472">Membrane</keyword>
<dbReference type="SUPFAM" id="SSF52540">
    <property type="entry name" value="P-loop containing nucleoside triphosphate hydrolases"/>
    <property type="match status" value="1"/>
</dbReference>
<keyword evidence="8 9" id="KW-0325">Glycoprotein</keyword>
<dbReference type="STRING" id="7574.A0A1S3IX15"/>
<evidence type="ECO:0000256" key="4">
    <source>
        <dbReference type="ARBA" id="ARBA00022692"/>
    </source>
</evidence>
<comment type="similarity">
    <text evidence="2 9">Belongs to the sulfotransferase 2 family.</text>
</comment>
<dbReference type="GO" id="GO:0008146">
    <property type="term" value="F:sulfotransferase activity"/>
    <property type="evidence" value="ECO:0007669"/>
    <property type="project" value="InterPro"/>
</dbReference>
<keyword evidence="10" id="KW-1185">Reference proteome</keyword>
<sequence length="314" mass="36182">MRVNLRRVVTWCVGLPLTSLAVTSFIALLRIPDFNMTNSYEKQVGSIGGPAASLLSTSTEGRPSQNTVGWFNSSSLYAERSNAVLAACQMLQLNDQSLSSLLRQREGIVSPTQFLIDHKNKMLYCQVPKAGSTNFKRLLLLARQNENSGRLHLSALSPHKTWQATKTVFNRLEPNTPETYVNSILKNYTKVLLTRPPYERLVSFYHMYFEEQHYENASLAYELKRLVKYMKRVLKRMDRGNCTWNAKPTFKEFVDFVLFDYRGIETRRLHTKGVINAHWFPISRLCYPCAVHYDVIGTMETLDQDFDYIAKKLT</sequence>
<dbReference type="GeneID" id="106168120"/>
<evidence type="ECO:0000256" key="3">
    <source>
        <dbReference type="ARBA" id="ARBA00022679"/>
    </source>
</evidence>
<keyword evidence="4" id="KW-0812">Transmembrane</keyword>
<evidence type="ECO:0000256" key="5">
    <source>
        <dbReference type="ARBA" id="ARBA00022989"/>
    </source>
</evidence>
<dbReference type="EC" id="2.8.2.-" evidence="9"/>
<evidence type="ECO:0000256" key="7">
    <source>
        <dbReference type="ARBA" id="ARBA00023136"/>
    </source>
</evidence>
<dbReference type="AlphaFoldDB" id="A0A1S3IX15"/>
<evidence type="ECO:0000313" key="11">
    <source>
        <dbReference type="RefSeq" id="XP_013402511.1"/>
    </source>
</evidence>
<keyword evidence="5" id="KW-1133">Transmembrane helix</keyword>
<evidence type="ECO:0000256" key="1">
    <source>
        <dbReference type="ARBA" id="ARBA00004323"/>
    </source>
</evidence>
<evidence type="ECO:0000256" key="2">
    <source>
        <dbReference type="ARBA" id="ARBA00006339"/>
    </source>
</evidence>
<dbReference type="InterPro" id="IPR027417">
    <property type="entry name" value="P-loop_NTPase"/>
</dbReference>
<dbReference type="InterPro" id="IPR018011">
    <property type="entry name" value="Carb_sulfotrans_8-10"/>
</dbReference>
<dbReference type="GO" id="GO:0016051">
    <property type="term" value="P:carbohydrate biosynthetic process"/>
    <property type="evidence" value="ECO:0007669"/>
    <property type="project" value="InterPro"/>
</dbReference>
<keyword evidence="9" id="KW-0119">Carbohydrate metabolism</keyword>
<gene>
    <name evidence="11" type="primary">LOC106168120</name>
</gene>
<proteinExistence type="inferred from homology"/>
<dbReference type="GO" id="GO:0000139">
    <property type="term" value="C:Golgi membrane"/>
    <property type="evidence" value="ECO:0007669"/>
    <property type="project" value="UniProtKB-SubCell"/>
</dbReference>
<keyword evidence="9" id="KW-0735">Signal-anchor</keyword>
<reference evidence="11" key="1">
    <citation type="submission" date="2025-08" db="UniProtKB">
        <authorList>
            <consortium name="RefSeq"/>
        </authorList>
    </citation>
    <scope>IDENTIFICATION</scope>
    <source>
        <tissue evidence="11">Gonads</tissue>
    </source>
</reference>
<dbReference type="PANTHER" id="PTHR12137">
    <property type="entry name" value="CARBOHYDRATE SULFOTRANSFERASE"/>
    <property type="match status" value="1"/>
</dbReference>
<dbReference type="RefSeq" id="XP_013402511.1">
    <property type="nucleotide sequence ID" value="XM_013547057.1"/>
</dbReference>
<dbReference type="Pfam" id="PF03567">
    <property type="entry name" value="Sulfotransfer_2"/>
    <property type="match status" value="1"/>
</dbReference>
<dbReference type="PANTHER" id="PTHR12137:SF54">
    <property type="entry name" value="CARBOHYDRATE SULFOTRANSFERASE"/>
    <property type="match status" value="1"/>
</dbReference>